<sequence>MASLLLRVGVCSGKLEENCIFKSVLVLLLVEMGKQRVQNLSATLCCNYREQHRCGCIFHASPASWPPSCATPPHHRDPLCAALIYLATIGRDPGGGNFSIFNSAQEAEVLAVYLTFFDVRS</sequence>
<dbReference type="AlphaFoldDB" id="A0A8J6HJL7"/>
<comment type="caution">
    <text evidence="1">The sequence shown here is derived from an EMBL/GenBank/DDBJ whole genome shotgun (WGS) entry which is preliminary data.</text>
</comment>
<proteinExistence type="predicted"/>
<reference evidence="1" key="1">
    <citation type="journal article" date="2020" name="J Insects Food Feed">
        <title>The yellow mealworm (Tenebrio molitor) genome: a resource for the emerging insects as food and feed industry.</title>
        <authorList>
            <person name="Eriksson T."/>
            <person name="Andere A."/>
            <person name="Kelstrup H."/>
            <person name="Emery V."/>
            <person name="Picard C."/>
        </authorList>
    </citation>
    <scope>NUCLEOTIDE SEQUENCE</scope>
    <source>
        <strain evidence="1">Stoneville</strain>
        <tissue evidence="1">Whole head</tissue>
    </source>
</reference>
<protein>
    <submittedName>
        <fullName evidence="1">Uncharacterized protein</fullName>
    </submittedName>
</protein>
<dbReference type="EMBL" id="JABDTM020021971">
    <property type="protein sequence ID" value="KAH0816151.1"/>
    <property type="molecule type" value="Genomic_DNA"/>
</dbReference>
<evidence type="ECO:0000313" key="2">
    <source>
        <dbReference type="Proteomes" id="UP000719412"/>
    </source>
</evidence>
<name>A0A8J6HJL7_TENMO</name>
<dbReference type="Proteomes" id="UP000719412">
    <property type="component" value="Unassembled WGS sequence"/>
</dbReference>
<keyword evidence="2" id="KW-1185">Reference proteome</keyword>
<evidence type="ECO:0000313" key="1">
    <source>
        <dbReference type="EMBL" id="KAH0816151.1"/>
    </source>
</evidence>
<reference evidence="1" key="2">
    <citation type="submission" date="2021-08" db="EMBL/GenBank/DDBJ databases">
        <authorList>
            <person name="Eriksson T."/>
        </authorList>
    </citation>
    <scope>NUCLEOTIDE SEQUENCE</scope>
    <source>
        <strain evidence="1">Stoneville</strain>
        <tissue evidence="1">Whole head</tissue>
    </source>
</reference>
<organism evidence="1 2">
    <name type="scientific">Tenebrio molitor</name>
    <name type="common">Yellow mealworm beetle</name>
    <dbReference type="NCBI Taxonomy" id="7067"/>
    <lineage>
        <taxon>Eukaryota</taxon>
        <taxon>Metazoa</taxon>
        <taxon>Ecdysozoa</taxon>
        <taxon>Arthropoda</taxon>
        <taxon>Hexapoda</taxon>
        <taxon>Insecta</taxon>
        <taxon>Pterygota</taxon>
        <taxon>Neoptera</taxon>
        <taxon>Endopterygota</taxon>
        <taxon>Coleoptera</taxon>
        <taxon>Polyphaga</taxon>
        <taxon>Cucujiformia</taxon>
        <taxon>Tenebrionidae</taxon>
        <taxon>Tenebrio</taxon>
    </lineage>
</organism>
<accession>A0A8J6HJL7</accession>
<gene>
    <name evidence="1" type="ORF">GEV33_006640</name>
</gene>